<dbReference type="Gene3D" id="1.20.970.10">
    <property type="entry name" value="Transferase, Pyrimidine Nucleoside Phosphorylase, Chain C"/>
    <property type="match status" value="1"/>
</dbReference>
<keyword evidence="2 5" id="KW-0808">Transferase</keyword>
<evidence type="ECO:0000313" key="5">
    <source>
        <dbReference type="EMBL" id="PJA49439.1"/>
    </source>
</evidence>
<proteinExistence type="predicted"/>
<dbReference type="EMBL" id="PFWP01000057">
    <property type="protein sequence ID" value="PJA49439.1"/>
    <property type="molecule type" value="Genomic_DNA"/>
</dbReference>
<dbReference type="GO" id="GO:0000162">
    <property type="term" value="P:L-tryptophan biosynthetic process"/>
    <property type="evidence" value="ECO:0007669"/>
    <property type="project" value="InterPro"/>
</dbReference>
<dbReference type="InterPro" id="IPR035902">
    <property type="entry name" value="Nuc_phospho_transferase"/>
</dbReference>
<evidence type="ECO:0000256" key="2">
    <source>
        <dbReference type="ARBA" id="ARBA00022679"/>
    </source>
</evidence>
<name>A0A2M7XLC1_9BACT</name>
<protein>
    <submittedName>
        <fullName evidence="5">Anthranilate phosphoribosyltransferase</fullName>
    </submittedName>
</protein>
<evidence type="ECO:0000259" key="4">
    <source>
        <dbReference type="Pfam" id="PF02885"/>
    </source>
</evidence>
<sequence length="366" mass="40592">MILKDVAKILTKLSDGENLTTKEAEEAFDVCLAEDKEAYFFTALTMGLMAKGITSDELFGFCKSRQKLLPEIKVKFDSSKITDNSGTGGDKLKTFNVSTTAAFIIAAADIAVAKQSYFAVTGIGGSGDLFREFGIDVVKESNPKSIKKTIEKVCFTPYIGEFLPSPDKIPGFLGWVKKRGKTGGLNYISPYHLAANVLTPIKMERRVYGCFDRKYLNILAELFQKLGYKKGLIIHGIGGLDEVSNIGNTEIVEFTKNKLKNYTVSPEDFGVKKAKHDEIKAISVERNVIDFLRILFNKEKGPKRDIVLMNASASLFIMDKVSNFKDGVELSKKILEENKAADKLVDLVKAIGDIEKLNQWKKLAKV</sequence>
<reference evidence="6" key="1">
    <citation type="submission" date="2017-09" db="EMBL/GenBank/DDBJ databases">
        <title>Depth-based differentiation of microbial function through sediment-hosted aquifers and enrichment of novel symbionts in the deep terrestrial subsurface.</title>
        <authorList>
            <person name="Probst A.J."/>
            <person name="Ladd B."/>
            <person name="Jarett J.K."/>
            <person name="Geller-Mcgrath D.E."/>
            <person name="Sieber C.M.K."/>
            <person name="Emerson J.B."/>
            <person name="Anantharaman K."/>
            <person name="Thomas B.C."/>
            <person name="Malmstrom R."/>
            <person name="Stieglmeier M."/>
            <person name="Klingl A."/>
            <person name="Woyke T."/>
            <person name="Ryan C.M."/>
            <person name="Banfield J.F."/>
        </authorList>
    </citation>
    <scope>NUCLEOTIDE SEQUENCE [LARGE SCALE GENOMIC DNA]</scope>
</reference>
<feature type="domain" description="Glycosyl transferase family 3" evidence="3">
    <location>
        <begin position="80"/>
        <end position="340"/>
    </location>
</feature>
<evidence type="ECO:0000256" key="1">
    <source>
        <dbReference type="ARBA" id="ARBA00022676"/>
    </source>
</evidence>
<accession>A0A2M7XLC1</accession>
<evidence type="ECO:0000259" key="3">
    <source>
        <dbReference type="Pfam" id="PF00591"/>
    </source>
</evidence>
<organism evidence="5 6">
    <name type="scientific">Candidatus Shapirobacteria bacterium CG_4_9_14_3_um_filter_39_13</name>
    <dbReference type="NCBI Taxonomy" id="1974479"/>
    <lineage>
        <taxon>Bacteria</taxon>
        <taxon>Candidatus Shapironibacteriota</taxon>
    </lineage>
</organism>
<keyword evidence="1 5" id="KW-0328">Glycosyltransferase</keyword>
<dbReference type="GO" id="GO:0004048">
    <property type="term" value="F:anthranilate phosphoribosyltransferase activity"/>
    <property type="evidence" value="ECO:0007669"/>
    <property type="project" value="InterPro"/>
</dbReference>
<dbReference type="GO" id="GO:0005829">
    <property type="term" value="C:cytosol"/>
    <property type="evidence" value="ECO:0007669"/>
    <property type="project" value="TreeGrafter"/>
</dbReference>
<dbReference type="Gene3D" id="3.40.1030.10">
    <property type="entry name" value="Nucleoside phosphorylase/phosphoribosyltransferase catalytic domain"/>
    <property type="match status" value="1"/>
</dbReference>
<dbReference type="Pfam" id="PF02885">
    <property type="entry name" value="Glycos_trans_3N"/>
    <property type="match status" value="1"/>
</dbReference>
<comment type="caution">
    <text evidence="5">The sequence shown here is derived from an EMBL/GenBank/DDBJ whole genome shotgun (WGS) entry which is preliminary data.</text>
</comment>
<dbReference type="PANTHER" id="PTHR43285">
    <property type="entry name" value="ANTHRANILATE PHOSPHORIBOSYLTRANSFERASE"/>
    <property type="match status" value="1"/>
</dbReference>
<dbReference type="NCBIfam" id="TIGR01245">
    <property type="entry name" value="trpD"/>
    <property type="match status" value="1"/>
</dbReference>
<dbReference type="AlphaFoldDB" id="A0A2M7XLC1"/>
<dbReference type="PANTHER" id="PTHR43285:SF2">
    <property type="entry name" value="ANTHRANILATE PHOSPHORIBOSYLTRANSFERASE"/>
    <property type="match status" value="1"/>
</dbReference>
<dbReference type="InterPro" id="IPR017459">
    <property type="entry name" value="Glycosyl_Trfase_fam3_N_dom"/>
</dbReference>
<dbReference type="Proteomes" id="UP000230062">
    <property type="component" value="Unassembled WGS sequence"/>
</dbReference>
<feature type="domain" description="Glycosyl transferase family 3 N-terminal" evidence="4">
    <location>
        <begin position="8"/>
        <end position="63"/>
    </location>
</feature>
<gene>
    <name evidence="5" type="primary">trpD</name>
    <name evidence="5" type="ORF">CO169_02025</name>
</gene>
<dbReference type="InterPro" id="IPR036320">
    <property type="entry name" value="Glycosyl_Trfase_fam3_N_dom_sf"/>
</dbReference>
<dbReference type="SUPFAM" id="SSF52418">
    <property type="entry name" value="Nucleoside phosphorylase/phosphoribosyltransferase catalytic domain"/>
    <property type="match status" value="1"/>
</dbReference>
<dbReference type="InterPro" id="IPR000312">
    <property type="entry name" value="Glycosyl_Trfase_fam3"/>
</dbReference>
<evidence type="ECO:0000313" key="6">
    <source>
        <dbReference type="Proteomes" id="UP000230062"/>
    </source>
</evidence>
<dbReference type="SUPFAM" id="SSF47648">
    <property type="entry name" value="Nucleoside phosphorylase/phosphoribosyltransferase N-terminal domain"/>
    <property type="match status" value="1"/>
</dbReference>
<dbReference type="Pfam" id="PF00591">
    <property type="entry name" value="Glycos_transf_3"/>
    <property type="match status" value="1"/>
</dbReference>
<dbReference type="InterPro" id="IPR005940">
    <property type="entry name" value="Anthranilate_Pribosyl_Tfrase"/>
</dbReference>